<protein>
    <submittedName>
        <fullName evidence="1">Uncharacterized protein</fullName>
    </submittedName>
</protein>
<sequence>MIKELFITFLKH</sequence>
<dbReference type="EMBL" id="AABL01001234">
    <property type="protein sequence ID" value="EAA15939.1"/>
    <property type="molecule type" value="Genomic_DNA"/>
</dbReference>
<evidence type="ECO:0000313" key="2">
    <source>
        <dbReference type="Proteomes" id="UP000008553"/>
    </source>
</evidence>
<gene>
    <name evidence="1" type="ORF">PY04121</name>
</gene>
<dbReference type="InParanoid" id="Q7RH69"/>
<organism evidence="1 2">
    <name type="scientific">Plasmodium yoelii yoelii</name>
    <dbReference type="NCBI Taxonomy" id="73239"/>
    <lineage>
        <taxon>Eukaryota</taxon>
        <taxon>Sar</taxon>
        <taxon>Alveolata</taxon>
        <taxon>Apicomplexa</taxon>
        <taxon>Aconoidasida</taxon>
        <taxon>Haemosporida</taxon>
        <taxon>Plasmodiidae</taxon>
        <taxon>Plasmodium</taxon>
        <taxon>Plasmodium (Vinckeia)</taxon>
    </lineage>
</organism>
<dbReference type="PaxDb" id="73239-Q7RH69"/>
<dbReference type="Proteomes" id="UP000008553">
    <property type="component" value="Unassembled WGS sequence"/>
</dbReference>
<keyword evidence="2" id="KW-1185">Reference proteome</keyword>
<accession>Q7RH69</accession>
<comment type="caution">
    <text evidence="1">The sequence shown here is derived from an EMBL/GenBank/DDBJ whole genome shotgun (WGS) entry which is preliminary data.</text>
</comment>
<reference evidence="1 2" key="1">
    <citation type="journal article" date="2002" name="Nature">
        <title>Genome sequence and comparative analysis of the model rodent malaria parasite Plasmodium yoelii yoelii.</title>
        <authorList>
            <person name="Carlton J.M."/>
            <person name="Angiuoli S.V."/>
            <person name="Suh B.B."/>
            <person name="Kooij T.W."/>
            <person name="Pertea M."/>
            <person name="Silva J.C."/>
            <person name="Ermolaeva M.D."/>
            <person name="Allen J.E."/>
            <person name="Selengut J.D."/>
            <person name="Koo H.L."/>
            <person name="Peterson J.D."/>
            <person name="Pop M."/>
            <person name="Kosack D.S."/>
            <person name="Shumway M.F."/>
            <person name="Bidwell S.L."/>
            <person name="Shallom S.J."/>
            <person name="van Aken S.E."/>
            <person name="Riedmuller S.B."/>
            <person name="Feldblyum T.V."/>
            <person name="Cho J.K."/>
            <person name="Quackenbush J."/>
            <person name="Sedegah M."/>
            <person name="Shoaibi A."/>
            <person name="Cummings L.M."/>
            <person name="Florens L."/>
            <person name="Yates J.R."/>
            <person name="Raine J.D."/>
            <person name="Sinden R.E."/>
            <person name="Harris M.A."/>
            <person name="Cunningham D.A."/>
            <person name="Preiser P.R."/>
            <person name="Bergman L.W."/>
            <person name="Vaidya A.B."/>
            <person name="van Lin L.H."/>
            <person name="Janse C.J."/>
            <person name="Waters A.P."/>
            <person name="Smith H.O."/>
            <person name="White O.R."/>
            <person name="Salzberg S.L."/>
            <person name="Venter J.C."/>
            <person name="Fraser C.M."/>
            <person name="Hoffman S.L."/>
            <person name="Gardner M.J."/>
            <person name="Carucci D.J."/>
        </authorList>
    </citation>
    <scope>NUCLEOTIDE SEQUENCE [LARGE SCALE GENOMIC DNA]</scope>
    <source>
        <strain evidence="1 2">17XNL</strain>
    </source>
</reference>
<evidence type="ECO:0000313" key="1">
    <source>
        <dbReference type="EMBL" id="EAA15939.1"/>
    </source>
</evidence>
<name>Q7RH69_PLAYO</name>
<proteinExistence type="predicted"/>